<feature type="region of interest" description="Disordered" evidence="1">
    <location>
        <begin position="1"/>
        <end position="40"/>
    </location>
</feature>
<dbReference type="Proteomes" id="UP000059188">
    <property type="component" value="Unassembled WGS sequence"/>
</dbReference>
<evidence type="ECO:0000313" key="4">
    <source>
        <dbReference type="Proteomes" id="UP000059188"/>
    </source>
</evidence>
<keyword evidence="2" id="KW-0812">Transmembrane</keyword>
<reference evidence="3 4" key="1">
    <citation type="submission" date="2014-11" db="EMBL/GenBank/DDBJ databases">
        <authorList>
            <person name="Wibberg Daniel"/>
        </authorList>
    </citation>
    <scope>NUCLEOTIDE SEQUENCE [LARGE SCALE GENOMIC DNA]</scope>
    <source>
        <strain evidence="3">Rhizoctonia solani AG1-IB 7/3/14</strain>
    </source>
</reference>
<dbReference type="EMBL" id="LN679103">
    <property type="protein sequence ID" value="CEL59816.1"/>
    <property type="molecule type" value="Genomic_DNA"/>
</dbReference>
<evidence type="ECO:0000256" key="1">
    <source>
        <dbReference type="SAM" id="MobiDB-lite"/>
    </source>
</evidence>
<feature type="transmembrane region" description="Helical" evidence="2">
    <location>
        <begin position="135"/>
        <end position="153"/>
    </location>
</feature>
<protein>
    <submittedName>
        <fullName evidence="3">Uncharacterized protein</fullName>
    </submittedName>
</protein>
<feature type="compositionally biased region" description="Basic and acidic residues" evidence="1">
    <location>
        <begin position="65"/>
        <end position="80"/>
    </location>
</feature>
<evidence type="ECO:0000313" key="3">
    <source>
        <dbReference type="EMBL" id="CEL59816.1"/>
    </source>
</evidence>
<proteinExistence type="predicted"/>
<feature type="transmembrane region" description="Helical" evidence="2">
    <location>
        <begin position="165"/>
        <end position="187"/>
    </location>
</feature>
<feature type="compositionally biased region" description="Polar residues" evidence="1">
    <location>
        <begin position="1"/>
        <end position="29"/>
    </location>
</feature>
<feature type="transmembrane region" description="Helical" evidence="2">
    <location>
        <begin position="259"/>
        <end position="280"/>
    </location>
</feature>
<name>A0A0B7FPC0_THACB</name>
<keyword evidence="2" id="KW-0472">Membrane</keyword>
<sequence length="788" mass="87418">MEPGTSTTSLTGSDNPQLLSPNYQQSYYDPQTKIVPPYGYVTNRPPPVIVERQDRRGSYEIVNPADEREAYTDPYERQDDNDNDTIPLVNLRRRAKGSNKRYSTMLPSTPLPTTPIPPGLAGGTGWLARFEPAPVLPLIIHTLLCVAAFPLIYYLSPVADGLSLFWARVVVGGIAGTVGLCLSVSLLDLSRRGIEAALWATIIHESMNRDMGGVTLSQLNYHTANPDSPWAAILLLYRRWFKHRGTGRSRRKDYDGAPWSLYIVLFLLTITVSAGLVFAFGRVVEIYTRQVTQSDVYKEVTIIGDLSPDDIERAQLLESTFARYTYTWSLTPFSATAHLPKDRSFRVARPSGSGVEDALHFSETYTRQLVPGGTGFGTFFPNTTAVWANATTVVRRPTTMAMGETIRWPRWGERTVCQTMEEIPNNGLVIDAKRNTTQDLTYGFVTKAAIQGLLKHAEISNTSLAQLPPINFTSYLDPGDEPPAGVRESDVAMMGKWWDNGVAHQFRSEALDRGDGGHGWTILEIILVRLNETHTPLGQFPQYVPGGDVFTGTRIGLDAALCISEIRPYMLDAYNNTAGLPTTLGYIYDGGSFNTTGKKMEGEWLKGVQRGLNSSGKWAPFANAHFNARNVILKDNGRDWFYVPNPTVVSFTGNSEPGKYTKLVAAELQDVLGDVDSQHLLPYLVGSQPIVAHLYPDETLAYTKVYLVWLIVTLIVVLVLGFIVAIFVPRLPLGLPRRDFGVFSWIAAIEGDSLVNLPVQVGRYERLEDLERKAKDVPVKYAAPEDFQ</sequence>
<feature type="transmembrane region" description="Helical" evidence="2">
    <location>
        <begin position="706"/>
        <end position="728"/>
    </location>
</feature>
<organism evidence="3 4">
    <name type="scientific">Thanatephorus cucumeris (strain AG1-IB / isolate 7/3/14)</name>
    <name type="common">Lettuce bottom rot fungus</name>
    <name type="synonym">Rhizoctonia solani</name>
    <dbReference type="NCBI Taxonomy" id="1108050"/>
    <lineage>
        <taxon>Eukaryota</taxon>
        <taxon>Fungi</taxon>
        <taxon>Dikarya</taxon>
        <taxon>Basidiomycota</taxon>
        <taxon>Agaricomycotina</taxon>
        <taxon>Agaricomycetes</taxon>
        <taxon>Cantharellales</taxon>
        <taxon>Ceratobasidiaceae</taxon>
        <taxon>Rhizoctonia</taxon>
        <taxon>Rhizoctonia solani AG-1</taxon>
    </lineage>
</organism>
<gene>
    <name evidence="3" type="ORF">RSOLAG1IB_03750</name>
</gene>
<dbReference type="STRING" id="1108050.A0A0B7FPC0"/>
<keyword evidence="4" id="KW-1185">Reference proteome</keyword>
<accession>A0A0B7FPC0</accession>
<feature type="region of interest" description="Disordered" evidence="1">
    <location>
        <begin position="65"/>
        <end position="85"/>
    </location>
</feature>
<dbReference type="AlphaFoldDB" id="A0A0B7FPC0"/>
<evidence type="ECO:0000256" key="2">
    <source>
        <dbReference type="SAM" id="Phobius"/>
    </source>
</evidence>
<dbReference type="OrthoDB" id="8191639at2759"/>
<keyword evidence="2" id="KW-1133">Transmembrane helix</keyword>